<accession>A0A6C0LLB2</accession>
<reference evidence="1" key="1">
    <citation type="journal article" date="2020" name="Nature">
        <title>Giant virus diversity and host interactions through global metagenomics.</title>
        <authorList>
            <person name="Schulz F."/>
            <person name="Roux S."/>
            <person name="Paez-Espino D."/>
            <person name="Jungbluth S."/>
            <person name="Walsh D.A."/>
            <person name="Denef V.J."/>
            <person name="McMahon K.D."/>
            <person name="Konstantinidis K.T."/>
            <person name="Eloe-Fadrosh E.A."/>
            <person name="Kyrpides N.C."/>
            <person name="Woyke T."/>
        </authorList>
    </citation>
    <scope>NUCLEOTIDE SEQUENCE</scope>
    <source>
        <strain evidence="1">GVMAG-M-3300027963-41</strain>
    </source>
</reference>
<protein>
    <submittedName>
        <fullName evidence="1">Uncharacterized protein</fullName>
    </submittedName>
</protein>
<sequence length="65" mass="7409">MFAKEEGKYVDVLYAVNEYKTDMNEFQFFQASSSAAAAATCTAALATQMCRTRLLEYLFCRFSVR</sequence>
<dbReference type="AlphaFoldDB" id="A0A6C0LLB2"/>
<proteinExistence type="predicted"/>
<evidence type="ECO:0000313" key="1">
    <source>
        <dbReference type="EMBL" id="QHU31706.1"/>
    </source>
</evidence>
<organism evidence="1">
    <name type="scientific">viral metagenome</name>
    <dbReference type="NCBI Taxonomy" id="1070528"/>
    <lineage>
        <taxon>unclassified sequences</taxon>
        <taxon>metagenomes</taxon>
        <taxon>organismal metagenomes</taxon>
    </lineage>
</organism>
<dbReference type="EMBL" id="MN740532">
    <property type="protein sequence ID" value="QHU31706.1"/>
    <property type="molecule type" value="Genomic_DNA"/>
</dbReference>
<name>A0A6C0LLB2_9ZZZZ</name>